<protein>
    <recommendedName>
        <fullName evidence="3">Lipoprotein</fullName>
    </recommendedName>
</protein>
<dbReference type="AlphaFoldDB" id="A0A7C4EUA5"/>
<name>A0A7C4EUA5_9BACT</name>
<feature type="region of interest" description="Disordered" evidence="1">
    <location>
        <begin position="32"/>
        <end position="72"/>
    </location>
</feature>
<evidence type="ECO:0000256" key="1">
    <source>
        <dbReference type="SAM" id="MobiDB-lite"/>
    </source>
</evidence>
<proteinExistence type="predicted"/>
<evidence type="ECO:0000313" key="2">
    <source>
        <dbReference type="EMBL" id="HGH62185.1"/>
    </source>
</evidence>
<dbReference type="PROSITE" id="PS51257">
    <property type="entry name" value="PROKAR_LIPOPROTEIN"/>
    <property type="match status" value="1"/>
</dbReference>
<reference evidence="2" key="1">
    <citation type="journal article" date="2020" name="mSystems">
        <title>Genome- and Community-Level Interaction Insights into Carbon Utilization and Element Cycling Functions of Hydrothermarchaeota in Hydrothermal Sediment.</title>
        <authorList>
            <person name="Zhou Z."/>
            <person name="Liu Y."/>
            <person name="Xu W."/>
            <person name="Pan J."/>
            <person name="Luo Z.H."/>
            <person name="Li M."/>
        </authorList>
    </citation>
    <scope>NUCLEOTIDE SEQUENCE [LARGE SCALE GENOMIC DNA]</scope>
    <source>
        <strain evidence="2">SpSt-769</strain>
    </source>
</reference>
<gene>
    <name evidence="2" type="ORF">ENV54_12905</name>
</gene>
<sequence length="170" mass="18802">MAKFSLPTVFVATALVAVMVIGCVPGFRSAKPVSTQGQTQSPGQAGAGTDATLKPLPPPPPDYVASKEKETGGDMPELLQKEEINQAALKFAKEIPNVKYIKTCFSKIYGGWYLLLYVEKGKKISLQQYSWNEKSKEWDVVYQVKEVPASQLEYHLKGEVGDEKCFLLKK</sequence>
<organism evidence="2">
    <name type="scientific">Desulfomonile tiedjei</name>
    <dbReference type="NCBI Taxonomy" id="2358"/>
    <lineage>
        <taxon>Bacteria</taxon>
        <taxon>Pseudomonadati</taxon>
        <taxon>Thermodesulfobacteriota</taxon>
        <taxon>Desulfomonilia</taxon>
        <taxon>Desulfomonilales</taxon>
        <taxon>Desulfomonilaceae</taxon>
        <taxon>Desulfomonile</taxon>
    </lineage>
</organism>
<accession>A0A7C4EUA5</accession>
<dbReference type="EMBL" id="DTGT01000420">
    <property type="protein sequence ID" value="HGH62185.1"/>
    <property type="molecule type" value="Genomic_DNA"/>
</dbReference>
<evidence type="ECO:0008006" key="3">
    <source>
        <dbReference type="Google" id="ProtNLM"/>
    </source>
</evidence>
<feature type="compositionally biased region" description="Polar residues" evidence="1">
    <location>
        <begin position="32"/>
        <end position="43"/>
    </location>
</feature>
<comment type="caution">
    <text evidence="2">The sequence shown here is derived from an EMBL/GenBank/DDBJ whole genome shotgun (WGS) entry which is preliminary data.</text>
</comment>